<dbReference type="InterPro" id="IPR051312">
    <property type="entry name" value="Diverse_Substr_Oxidored"/>
</dbReference>
<proteinExistence type="predicted"/>
<dbReference type="InterPro" id="IPR016167">
    <property type="entry name" value="FAD-bd_PCMH_sub1"/>
</dbReference>
<dbReference type="Pfam" id="PF00941">
    <property type="entry name" value="FAD_binding_5"/>
    <property type="match status" value="1"/>
</dbReference>
<dbReference type="OrthoDB" id="9774454at2"/>
<dbReference type="PANTHER" id="PTHR42659:SF2">
    <property type="entry name" value="XANTHINE DEHYDROGENASE SUBUNIT C-RELATED"/>
    <property type="match status" value="1"/>
</dbReference>
<organism evidence="5 6">
    <name type="scientific">Siminovitchia terrae</name>
    <name type="common">Bacillus terrae</name>
    <dbReference type="NCBI Taxonomy" id="1914933"/>
    <lineage>
        <taxon>Bacteria</taxon>
        <taxon>Bacillati</taxon>
        <taxon>Bacillota</taxon>
        <taxon>Bacilli</taxon>
        <taxon>Bacillales</taxon>
        <taxon>Bacillaceae</taxon>
        <taxon>Siminovitchia</taxon>
    </lineage>
</organism>
<reference evidence="5 6" key="1">
    <citation type="submission" date="2018-12" db="EMBL/GenBank/DDBJ databases">
        <authorList>
            <person name="Sun L."/>
            <person name="Chen Z."/>
        </authorList>
    </citation>
    <scope>NUCLEOTIDE SEQUENCE [LARGE SCALE GENOMIC DNA]</scope>
    <source>
        <strain evidence="5 6">LMG 29736</strain>
    </source>
</reference>
<evidence type="ECO:0000256" key="2">
    <source>
        <dbReference type="ARBA" id="ARBA00022827"/>
    </source>
</evidence>
<comment type="caution">
    <text evidence="5">The sequence shown here is derived from an EMBL/GenBank/DDBJ whole genome shotgun (WGS) entry which is preliminary data.</text>
</comment>
<dbReference type="Gene3D" id="3.30.390.50">
    <property type="entry name" value="CO dehydrogenase flavoprotein, C-terminal domain"/>
    <property type="match status" value="1"/>
</dbReference>
<evidence type="ECO:0000256" key="3">
    <source>
        <dbReference type="ARBA" id="ARBA00023002"/>
    </source>
</evidence>
<dbReference type="SMART" id="SM01092">
    <property type="entry name" value="CO_deh_flav_C"/>
    <property type="match status" value="1"/>
</dbReference>
<dbReference type="InterPro" id="IPR002346">
    <property type="entry name" value="Mopterin_DH_FAD-bd"/>
</dbReference>
<evidence type="ECO:0000313" key="5">
    <source>
        <dbReference type="EMBL" id="RST61137.1"/>
    </source>
</evidence>
<dbReference type="InterPro" id="IPR016166">
    <property type="entry name" value="FAD-bd_PCMH"/>
</dbReference>
<dbReference type="InterPro" id="IPR016169">
    <property type="entry name" value="FAD-bd_PCMH_sub2"/>
</dbReference>
<dbReference type="RefSeq" id="WP_120114677.1">
    <property type="nucleotide sequence ID" value="NZ_QYTW02000002.1"/>
</dbReference>
<keyword evidence="1" id="KW-0285">Flavoprotein</keyword>
<evidence type="ECO:0000313" key="6">
    <source>
        <dbReference type="Proteomes" id="UP000287296"/>
    </source>
</evidence>
<dbReference type="Gene3D" id="3.30.43.10">
    <property type="entry name" value="Uridine Diphospho-n-acetylenolpyruvylglucosamine Reductase, domain 2"/>
    <property type="match status" value="1"/>
</dbReference>
<dbReference type="EMBL" id="QYTW02000002">
    <property type="protein sequence ID" value="RST61137.1"/>
    <property type="molecule type" value="Genomic_DNA"/>
</dbReference>
<dbReference type="Gene3D" id="3.30.465.10">
    <property type="match status" value="1"/>
</dbReference>
<dbReference type="SUPFAM" id="SSF56176">
    <property type="entry name" value="FAD-binding/transporter-associated domain-like"/>
    <property type="match status" value="1"/>
</dbReference>
<dbReference type="GO" id="GO:0016491">
    <property type="term" value="F:oxidoreductase activity"/>
    <property type="evidence" value="ECO:0007669"/>
    <property type="project" value="UniProtKB-KW"/>
</dbReference>
<feature type="domain" description="FAD-binding PCMH-type" evidence="4">
    <location>
        <begin position="1"/>
        <end position="169"/>
    </location>
</feature>
<dbReference type="InterPro" id="IPR036318">
    <property type="entry name" value="FAD-bd_PCMH-like_sf"/>
</dbReference>
<dbReference type="AlphaFoldDB" id="A0A429XCE7"/>
<accession>A0A429XCE7</accession>
<keyword evidence="2" id="KW-0274">FAD</keyword>
<dbReference type="Proteomes" id="UP000287296">
    <property type="component" value="Unassembled WGS sequence"/>
</dbReference>
<dbReference type="InterPro" id="IPR005107">
    <property type="entry name" value="CO_DH_flav_C"/>
</dbReference>
<keyword evidence="3" id="KW-0560">Oxidoreductase</keyword>
<name>A0A429XCE7_SIMTE</name>
<dbReference type="SUPFAM" id="SSF55447">
    <property type="entry name" value="CO dehydrogenase flavoprotein C-terminal domain-like"/>
    <property type="match status" value="1"/>
</dbReference>
<sequence>MQPDYVEYYRPGQLEEAVELFQRLKQENKEPMYWSGGTEILTLGRLNIDTPGSIIDIKKIPETMVLEKTAKFLTIGSSIPLTTLEEENSFPLLTEVSGEVADRTARNKITIGGNICGKIFYREAVLPFLLADSHVLIADSQGRKEVPINELTLEEGQLLVSIRTDVAFLQLPFMAQKIRMQWETGYPLITGAAINASGQIRTAFSGLCPFPFRSSAVENELNRSEVSIENRIERALEHVPEPILEDIEGSKEYRLFVLRNLLMDFLLELEGA</sequence>
<gene>
    <name evidence="5" type="ORF">D5F11_003545</name>
</gene>
<protein>
    <submittedName>
        <fullName evidence="5">Xanthine dehydrogenase</fullName>
    </submittedName>
</protein>
<dbReference type="GO" id="GO:0071949">
    <property type="term" value="F:FAD binding"/>
    <property type="evidence" value="ECO:0007669"/>
    <property type="project" value="InterPro"/>
</dbReference>
<dbReference type="InterPro" id="IPR036683">
    <property type="entry name" value="CO_DH_flav_C_dom_sf"/>
</dbReference>
<evidence type="ECO:0000256" key="1">
    <source>
        <dbReference type="ARBA" id="ARBA00022630"/>
    </source>
</evidence>
<dbReference type="PANTHER" id="PTHR42659">
    <property type="entry name" value="XANTHINE DEHYDROGENASE SUBUNIT C-RELATED"/>
    <property type="match status" value="1"/>
</dbReference>
<dbReference type="PROSITE" id="PS51387">
    <property type="entry name" value="FAD_PCMH"/>
    <property type="match status" value="1"/>
</dbReference>
<evidence type="ECO:0000259" key="4">
    <source>
        <dbReference type="PROSITE" id="PS51387"/>
    </source>
</evidence>